<dbReference type="Pfam" id="PF17919">
    <property type="entry name" value="RT_RNaseH_2"/>
    <property type="match status" value="1"/>
</dbReference>
<dbReference type="Pfam" id="PF08284">
    <property type="entry name" value="RVP_2"/>
    <property type="match status" value="1"/>
</dbReference>
<dbReference type="InterPro" id="IPR012337">
    <property type="entry name" value="RNaseH-like_sf"/>
</dbReference>
<keyword evidence="8" id="KW-0378">Hydrolase</keyword>
<dbReference type="GO" id="GO:0004190">
    <property type="term" value="F:aspartic-type endopeptidase activity"/>
    <property type="evidence" value="ECO:0007669"/>
    <property type="project" value="UniProtKB-KW"/>
</dbReference>
<dbReference type="CDD" id="cd00303">
    <property type="entry name" value="retropepsin_like"/>
    <property type="match status" value="1"/>
</dbReference>
<evidence type="ECO:0000256" key="4">
    <source>
        <dbReference type="ARBA" id="ARBA00022722"/>
    </source>
</evidence>
<keyword evidence="2" id="KW-0808">Transferase</keyword>
<dbReference type="Gene3D" id="3.10.10.10">
    <property type="entry name" value="HIV Type 1 Reverse Transcriptase, subunit A, domain 1"/>
    <property type="match status" value="1"/>
</dbReference>
<dbReference type="InterPro" id="IPR036397">
    <property type="entry name" value="RNaseH_sf"/>
</dbReference>
<dbReference type="PANTHER" id="PTHR37984:SF5">
    <property type="entry name" value="PROTEIN NYNRIN-LIKE"/>
    <property type="match status" value="1"/>
</dbReference>
<dbReference type="Pfam" id="PF17921">
    <property type="entry name" value="Integrase_H2C2"/>
    <property type="match status" value="1"/>
</dbReference>
<reference evidence="21" key="1">
    <citation type="submission" date="2022-07" db="EMBL/GenBank/DDBJ databases">
        <authorList>
            <person name="Macas J."/>
            <person name="Novak P."/>
            <person name="Neumann P."/>
        </authorList>
    </citation>
    <scope>NUCLEOTIDE SEQUENCE</scope>
</reference>
<dbReference type="FunFam" id="3.30.70.270:FF:000020">
    <property type="entry name" value="Transposon Tf2-6 polyprotein-like Protein"/>
    <property type="match status" value="1"/>
</dbReference>
<dbReference type="InterPro" id="IPR043502">
    <property type="entry name" value="DNA/RNA_pol_sf"/>
</dbReference>
<evidence type="ECO:0000256" key="10">
    <source>
        <dbReference type="ARBA" id="ARBA00022884"/>
    </source>
</evidence>
<dbReference type="InterPro" id="IPR045358">
    <property type="entry name" value="Ty3_capsid"/>
</dbReference>
<keyword evidence="17" id="KW-0175">Coiled coil</keyword>
<dbReference type="InterPro" id="IPR041588">
    <property type="entry name" value="Integrase_H2C2"/>
</dbReference>
<dbReference type="Gene3D" id="2.40.70.10">
    <property type="entry name" value="Acid Proteases"/>
    <property type="match status" value="1"/>
</dbReference>
<dbReference type="SUPFAM" id="SSF53098">
    <property type="entry name" value="Ribonuclease H-like"/>
    <property type="match status" value="1"/>
</dbReference>
<dbReference type="InterPro" id="IPR001584">
    <property type="entry name" value="Integrase_cat-core"/>
</dbReference>
<keyword evidence="5" id="KW-0479">Metal-binding</keyword>
<evidence type="ECO:0000256" key="13">
    <source>
        <dbReference type="ARBA" id="ARBA00022932"/>
    </source>
</evidence>
<dbReference type="Pfam" id="PF00078">
    <property type="entry name" value="RVT_1"/>
    <property type="match status" value="1"/>
</dbReference>
<evidence type="ECO:0000256" key="14">
    <source>
        <dbReference type="ARBA" id="ARBA00023125"/>
    </source>
</evidence>
<keyword evidence="11" id="KW-0229">DNA integration</keyword>
<evidence type="ECO:0000256" key="2">
    <source>
        <dbReference type="ARBA" id="ARBA00022679"/>
    </source>
</evidence>
<dbReference type="SUPFAM" id="SSF50630">
    <property type="entry name" value="Acid proteases"/>
    <property type="match status" value="1"/>
</dbReference>
<dbReference type="GO" id="GO:0006508">
    <property type="term" value="P:proteolysis"/>
    <property type="evidence" value="ECO:0007669"/>
    <property type="project" value="UniProtKB-KW"/>
</dbReference>
<dbReference type="GO" id="GO:0006310">
    <property type="term" value="P:DNA recombination"/>
    <property type="evidence" value="ECO:0007669"/>
    <property type="project" value="UniProtKB-KW"/>
</dbReference>
<keyword evidence="13" id="KW-0239">DNA-directed DNA polymerase</keyword>
<dbReference type="Gene3D" id="1.10.340.70">
    <property type="match status" value="1"/>
</dbReference>
<feature type="domain" description="Reverse transcriptase" evidence="19">
    <location>
        <begin position="641"/>
        <end position="820"/>
    </location>
</feature>
<evidence type="ECO:0000313" key="22">
    <source>
        <dbReference type="Proteomes" id="UP001152523"/>
    </source>
</evidence>
<proteinExistence type="predicted"/>
<feature type="domain" description="Integrase catalytic" evidence="20">
    <location>
        <begin position="1159"/>
        <end position="1323"/>
    </location>
</feature>
<keyword evidence="22" id="KW-1185">Reference proteome</keyword>
<organism evidence="21 22">
    <name type="scientific">Cuscuta epithymum</name>
    <dbReference type="NCBI Taxonomy" id="186058"/>
    <lineage>
        <taxon>Eukaryota</taxon>
        <taxon>Viridiplantae</taxon>
        <taxon>Streptophyta</taxon>
        <taxon>Embryophyta</taxon>
        <taxon>Tracheophyta</taxon>
        <taxon>Spermatophyta</taxon>
        <taxon>Magnoliopsida</taxon>
        <taxon>eudicotyledons</taxon>
        <taxon>Gunneridae</taxon>
        <taxon>Pentapetalae</taxon>
        <taxon>asterids</taxon>
        <taxon>lamiids</taxon>
        <taxon>Solanales</taxon>
        <taxon>Convolvulaceae</taxon>
        <taxon>Cuscuteae</taxon>
        <taxon>Cuscuta</taxon>
        <taxon>Cuscuta subgen. Cuscuta</taxon>
    </lineage>
</organism>
<dbReference type="InterPro" id="IPR021109">
    <property type="entry name" value="Peptidase_aspartic_dom_sf"/>
</dbReference>
<dbReference type="FunFam" id="3.30.420.10:FF:000032">
    <property type="entry name" value="Retrovirus-related Pol polyprotein from transposon 297-like Protein"/>
    <property type="match status" value="1"/>
</dbReference>
<dbReference type="FunFam" id="3.10.10.10:FF:000007">
    <property type="entry name" value="Retrovirus-related Pol polyprotein from transposon 17.6-like Protein"/>
    <property type="match status" value="1"/>
</dbReference>
<evidence type="ECO:0000256" key="6">
    <source>
        <dbReference type="ARBA" id="ARBA00022750"/>
    </source>
</evidence>
<evidence type="ECO:0000259" key="20">
    <source>
        <dbReference type="PROSITE" id="PS50994"/>
    </source>
</evidence>
<keyword evidence="15" id="KW-0233">DNA recombination</keyword>
<dbReference type="GO" id="GO:0004519">
    <property type="term" value="F:endonuclease activity"/>
    <property type="evidence" value="ECO:0007669"/>
    <property type="project" value="UniProtKB-KW"/>
</dbReference>
<keyword evidence="10" id="KW-0694">RNA-binding</keyword>
<dbReference type="CDD" id="cd09274">
    <property type="entry name" value="RNase_HI_RT_Ty3"/>
    <property type="match status" value="1"/>
</dbReference>
<evidence type="ECO:0000256" key="3">
    <source>
        <dbReference type="ARBA" id="ARBA00022695"/>
    </source>
</evidence>
<gene>
    <name evidence="21" type="ORF">CEPIT_LOCUS6838</name>
</gene>
<evidence type="ECO:0008006" key="23">
    <source>
        <dbReference type="Google" id="ProtNLM"/>
    </source>
</evidence>
<dbReference type="GO" id="GO:0015074">
    <property type="term" value="P:DNA integration"/>
    <property type="evidence" value="ECO:0007669"/>
    <property type="project" value="UniProtKB-KW"/>
</dbReference>
<dbReference type="InterPro" id="IPR000477">
    <property type="entry name" value="RT_dom"/>
</dbReference>
<keyword evidence="6" id="KW-0064">Aspartyl protease</keyword>
<dbReference type="GO" id="GO:0003723">
    <property type="term" value="F:RNA binding"/>
    <property type="evidence" value="ECO:0007669"/>
    <property type="project" value="UniProtKB-KW"/>
</dbReference>
<keyword evidence="9" id="KW-0460">Magnesium</keyword>
<sequence>MAEGTRLKECLEGQKRIEQSLLAEILKREAAEIRQGELQEKNQEVQAEILKQLENIQRRMETMEMKTDPHISSSSSQGKYRSGEDDQNRNPFAEGASILGEPPYALGLHNLYTERSNQKLKNHEHTGNYHSQLPFPKLDFPKFDGSNARSWIIKCQGYFKLMPHIHSDQRVTLATMHFEGKALSWYQHLDKDITVLSWDQFLGVISSRFEGLKASTVIEDFNKLKMGNDYENYVEKFEELKSCMILLHKETFPEPYFISSFISGLTEELKAFVKLFKPSTLDGTIDLVRNQLMTLETITKRLRVGGKSVYGTPIPAKRMDATLNFQKMTRDGPSNTAPPFRLLSPAEMAVKREKGLCFNCDEKFAPGHRCKHRHVYVLLAGDAPEYADTEEQPEENEGGNIEEVLLTLDTNNHKKRSTTMTLWGKLGKHKVHILLDSGASLSFISQEAVQKFGCKEEGTTPLKVTTAGGNQLCSSTKVANLVWEMQHHTFNYTLRVLDIKEFDLILGGDWLRDLTPVQFDYKKMSVTVTSGDVQIELLCEDKCPLITCHTLYKLLHEETPSPIEEVYWIKVKEPGRDPSHELGEILEGFTDVFEKPDSLPPPRGIEHQIVLKPGSIPKQQYPYRVSHSQKDEIEKIVAELLESGEIQPSKSPFSSPVLLVKKKDGSWRMCVDYRYLNSLTIKHDFPIPIIDELLDELKGAKYFSKIDLRSGYFQILMSPEHRYLTAFRTHHGHYEFLVMPFGLCNAPATFQSLMNQVFKGLLRKSVLVFFDDILIYSPNWKQHIQDLKSVLEILRSHKLYAKKSKCTFGQESVSYLGHIIKQDGVTTDPEKIEGMVNWPTPTSLKELRGFLGLTGYYRKFVKGYGIISRPLTSLLKKGAFQWNPEADQAFKELKIAMTTTPVLALPDFTKPFIIETDASGSGIGAVLMQEGRPLAFLSKKLGVRHMGLSIYEKEFLAVLMAIQRWRHYLQGHKFIIKTDQQALKYLLDQRITTPLQQKWITKLLGLNYDIQYKKGVENKVADALSRKELDKEGCYSLSTVKPVWVQQVLESYDKDPFFSQIIKEKLEDPVSHPDFEIFDGILRYQGRLVIGSNTELRHTIYKELHASAVGGHSGIQGTYMRIKRVFYWPRMKNNIILWIKECEVCAKTKPDGVPYPGLLQPLPIPDQAWSHISMDFIEGLPKSQGKDVILVVVDRLTKYGHFLPLSHPYTAHTVAKMFLDNVYKLHGQPIDILSDRDAVFLSGFWKELFKLMGTHLSYTSAYHPQTDGQTERLNQCLEAYLRAMTHQNPRQWVQWLSLAEYWYNTNYHSSTKTTPFEALYGHTPPTLSIPTPSALTNIEVRELINHRQRLKQELKENLKLAQERMKYFADNRRVDREFEVGDRVYLKLQPYRQHSVFLRRNQKLAARYYGPYTILERIGRVAYRLDLPEDTKIHPVFHVSLLKRCISPRAEVSTTIPPVDKDGCFIITPASVKGICRDPTGTARVTLLLALKADGGIMEGWVSKANFRKMFPKIDPWGQGSLKGGGIVMFPAKSFSKIKISCDIREEKGTGSLVGSMPGKEDGLE</sequence>
<dbReference type="CDD" id="cd01647">
    <property type="entry name" value="RT_LTR"/>
    <property type="match status" value="1"/>
</dbReference>
<evidence type="ECO:0000256" key="5">
    <source>
        <dbReference type="ARBA" id="ARBA00022723"/>
    </source>
</evidence>
<dbReference type="Pfam" id="PF24626">
    <property type="entry name" value="SH3_Tf2-1"/>
    <property type="match status" value="1"/>
</dbReference>
<dbReference type="InterPro" id="IPR043128">
    <property type="entry name" value="Rev_trsase/Diguanyl_cyclase"/>
</dbReference>
<dbReference type="Gene3D" id="3.30.420.10">
    <property type="entry name" value="Ribonuclease H-like superfamily/Ribonuclease H"/>
    <property type="match status" value="1"/>
</dbReference>
<feature type="coiled-coil region" evidence="17">
    <location>
        <begin position="1340"/>
        <end position="1371"/>
    </location>
</feature>
<dbReference type="Gene3D" id="3.30.70.270">
    <property type="match status" value="2"/>
</dbReference>
<dbReference type="GO" id="GO:0003887">
    <property type="term" value="F:DNA-directed DNA polymerase activity"/>
    <property type="evidence" value="ECO:0007669"/>
    <property type="project" value="UniProtKB-KW"/>
</dbReference>
<keyword evidence="16" id="KW-0511">Multifunctional enzyme</keyword>
<dbReference type="Gene3D" id="3.10.20.370">
    <property type="match status" value="1"/>
</dbReference>
<keyword evidence="12" id="KW-0695">RNA-directed DNA polymerase</keyword>
<keyword evidence="4" id="KW-0540">Nuclease</keyword>
<evidence type="ECO:0000256" key="11">
    <source>
        <dbReference type="ARBA" id="ARBA00022908"/>
    </source>
</evidence>
<keyword evidence="7" id="KW-0255">Endonuclease</keyword>
<dbReference type="GO" id="GO:0046872">
    <property type="term" value="F:metal ion binding"/>
    <property type="evidence" value="ECO:0007669"/>
    <property type="project" value="UniProtKB-KW"/>
</dbReference>
<dbReference type="EMBL" id="CAMAPF010000033">
    <property type="protein sequence ID" value="CAH9079313.1"/>
    <property type="molecule type" value="Genomic_DNA"/>
</dbReference>
<dbReference type="PROSITE" id="PS50878">
    <property type="entry name" value="RT_POL"/>
    <property type="match status" value="1"/>
</dbReference>
<dbReference type="GO" id="GO:0003677">
    <property type="term" value="F:DNA binding"/>
    <property type="evidence" value="ECO:0007669"/>
    <property type="project" value="UniProtKB-KW"/>
</dbReference>
<name>A0AAV0CP97_9ASTE</name>
<dbReference type="InterPro" id="IPR001969">
    <property type="entry name" value="Aspartic_peptidase_AS"/>
</dbReference>
<dbReference type="InterPro" id="IPR056924">
    <property type="entry name" value="SH3_Tf2-1"/>
</dbReference>
<evidence type="ECO:0000256" key="9">
    <source>
        <dbReference type="ARBA" id="ARBA00022842"/>
    </source>
</evidence>
<feature type="region of interest" description="Disordered" evidence="18">
    <location>
        <begin position="64"/>
        <end position="96"/>
    </location>
</feature>
<dbReference type="GO" id="GO:0003964">
    <property type="term" value="F:RNA-directed DNA polymerase activity"/>
    <property type="evidence" value="ECO:0007669"/>
    <property type="project" value="UniProtKB-KW"/>
</dbReference>
<evidence type="ECO:0000259" key="19">
    <source>
        <dbReference type="PROSITE" id="PS50878"/>
    </source>
</evidence>
<evidence type="ECO:0000256" key="12">
    <source>
        <dbReference type="ARBA" id="ARBA00022918"/>
    </source>
</evidence>
<evidence type="ECO:0000256" key="15">
    <source>
        <dbReference type="ARBA" id="ARBA00023172"/>
    </source>
</evidence>
<keyword evidence="14" id="KW-0238">DNA-binding</keyword>
<dbReference type="PROSITE" id="PS50994">
    <property type="entry name" value="INTEGRASE"/>
    <property type="match status" value="1"/>
</dbReference>
<evidence type="ECO:0000256" key="16">
    <source>
        <dbReference type="ARBA" id="ARBA00023268"/>
    </source>
</evidence>
<dbReference type="Pfam" id="PF19259">
    <property type="entry name" value="Ty3_capsid"/>
    <property type="match status" value="1"/>
</dbReference>
<evidence type="ECO:0000256" key="18">
    <source>
        <dbReference type="SAM" id="MobiDB-lite"/>
    </source>
</evidence>
<dbReference type="InterPro" id="IPR050951">
    <property type="entry name" value="Retrovirus_Pol_polyprotein"/>
</dbReference>
<keyword evidence="3" id="KW-0548">Nucleotidyltransferase</keyword>
<dbReference type="InterPro" id="IPR041577">
    <property type="entry name" value="RT_RNaseH_2"/>
</dbReference>
<dbReference type="Proteomes" id="UP001152523">
    <property type="component" value="Unassembled WGS sequence"/>
</dbReference>
<dbReference type="SUPFAM" id="SSF56672">
    <property type="entry name" value="DNA/RNA polymerases"/>
    <property type="match status" value="1"/>
</dbReference>
<dbReference type="PROSITE" id="PS00141">
    <property type="entry name" value="ASP_PROTEASE"/>
    <property type="match status" value="1"/>
</dbReference>
<evidence type="ECO:0000256" key="8">
    <source>
        <dbReference type="ARBA" id="ARBA00022801"/>
    </source>
</evidence>
<protein>
    <recommendedName>
        <fullName evidence="23">Reverse transcriptase</fullName>
    </recommendedName>
</protein>
<keyword evidence="1" id="KW-0645">Protease</keyword>
<evidence type="ECO:0000256" key="1">
    <source>
        <dbReference type="ARBA" id="ARBA00022670"/>
    </source>
</evidence>
<evidence type="ECO:0000256" key="7">
    <source>
        <dbReference type="ARBA" id="ARBA00022759"/>
    </source>
</evidence>
<dbReference type="PANTHER" id="PTHR37984">
    <property type="entry name" value="PROTEIN CBG26694"/>
    <property type="match status" value="1"/>
</dbReference>
<evidence type="ECO:0000256" key="17">
    <source>
        <dbReference type="SAM" id="Coils"/>
    </source>
</evidence>
<comment type="caution">
    <text evidence="21">The sequence shown here is derived from an EMBL/GenBank/DDBJ whole genome shotgun (WGS) entry which is preliminary data.</text>
</comment>
<evidence type="ECO:0000313" key="21">
    <source>
        <dbReference type="EMBL" id="CAH9079313.1"/>
    </source>
</evidence>
<accession>A0AAV0CP97</accession>